<dbReference type="EMBL" id="SGPJ01000132">
    <property type="protein sequence ID" value="THG98153.1"/>
    <property type="molecule type" value="Genomic_DNA"/>
</dbReference>
<comment type="caution">
    <text evidence="2">The sequence shown here is derived from an EMBL/GenBank/DDBJ whole genome shotgun (WGS) entry which is preliminary data.</text>
</comment>
<keyword evidence="3" id="KW-1185">Reference proteome</keyword>
<reference evidence="2 3" key="1">
    <citation type="submission" date="2019-02" db="EMBL/GenBank/DDBJ databases">
        <title>Genome sequencing of the rare red list fungi Phlebia centrifuga.</title>
        <authorList>
            <person name="Buettner E."/>
            <person name="Kellner H."/>
        </authorList>
    </citation>
    <scope>NUCLEOTIDE SEQUENCE [LARGE SCALE GENOMIC DNA]</scope>
    <source>
        <strain evidence="2 3">DSM 108282</strain>
    </source>
</reference>
<evidence type="ECO:0000256" key="1">
    <source>
        <dbReference type="SAM" id="SignalP"/>
    </source>
</evidence>
<feature type="chain" id="PRO_5020599317" evidence="1">
    <location>
        <begin position="21"/>
        <end position="45"/>
    </location>
</feature>
<accession>A0A4S4KIZ2</accession>
<proteinExistence type="predicted"/>
<protein>
    <submittedName>
        <fullName evidence="2">Uncharacterized protein</fullName>
    </submittedName>
</protein>
<dbReference type="AlphaFoldDB" id="A0A4S4KIZ2"/>
<name>A0A4S4KIZ2_9APHY</name>
<feature type="signal peptide" evidence="1">
    <location>
        <begin position="1"/>
        <end position="20"/>
    </location>
</feature>
<evidence type="ECO:0000313" key="3">
    <source>
        <dbReference type="Proteomes" id="UP000309038"/>
    </source>
</evidence>
<organism evidence="2 3">
    <name type="scientific">Hermanssonia centrifuga</name>
    <dbReference type="NCBI Taxonomy" id="98765"/>
    <lineage>
        <taxon>Eukaryota</taxon>
        <taxon>Fungi</taxon>
        <taxon>Dikarya</taxon>
        <taxon>Basidiomycota</taxon>
        <taxon>Agaricomycotina</taxon>
        <taxon>Agaricomycetes</taxon>
        <taxon>Polyporales</taxon>
        <taxon>Meruliaceae</taxon>
        <taxon>Hermanssonia</taxon>
    </lineage>
</organism>
<dbReference type="Proteomes" id="UP000309038">
    <property type="component" value="Unassembled WGS sequence"/>
</dbReference>
<gene>
    <name evidence="2" type="ORF">EW026_g3977</name>
</gene>
<sequence length="45" mass="4755">MKFSLFTALALFTSIWYVAAAPVANPVEEPEGAPSGGDIFIACHD</sequence>
<evidence type="ECO:0000313" key="2">
    <source>
        <dbReference type="EMBL" id="THG98153.1"/>
    </source>
</evidence>
<keyword evidence="1" id="KW-0732">Signal</keyword>